<dbReference type="SUPFAM" id="SSF55315">
    <property type="entry name" value="L30e-like"/>
    <property type="match status" value="1"/>
</dbReference>
<reference evidence="2 3" key="1">
    <citation type="submission" date="2023-03" db="EMBL/GenBank/DDBJ databases">
        <title>Complete genome sequence of Tepidibacter sp. SWIR-1, isolated from a deep-sea hydrothermal vent.</title>
        <authorList>
            <person name="Li X."/>
        </authorList>
    </citation>
    <scope>NUCLEOTIDE SEQUENCE [LARGE SCALE GENOMIC DNA]</scope>
    <source>
        <strain evidence="2 3">SWIR-1</strain>
    </source>
</reference>
<dbReference type="EMBL" id="CP120733">
    <property type="protein sequence ID" value="WFD10381.1"/>
    <property type="molecule type" value="Genomic_DNA"/>
</dbReference>
<proteinExistence type="predicted"/>
<protein>
    <submittedName>
        <fullName evidence="2">Ribosomal L7Ae/L30e/S12e/Gadd45 family protein</fullName>
    </submittedName>
</protein>
<dbReference type="RefSeq" id="WP_277732354.1">
    <property type="nucleotide sequence ID" value="NZ_CP120733.1"/>
</dbReference>
<sequence>MDLQSLRNEKKVIGTKQAIRALKENKAKVVFIAQDAEKHVTKHVEELSKQNNVDIIYVDFMEELGRSCNIQVGAAIVAVLK</sequence>
<dbReference type="Pfam" id="PF01248">
    <property type="entry name" value="Ribosomal_L7Ae"/>
    <property type="match status" value="1"/>
</dbReference>
<accession>A0ABY8EC51</accession>
<dbReference type="Gene3D" id="3.30.1330.30">
    <property type="match status" value="1"/>
</dbReference>
<evidence type="ECO:0000313" key="2">
    <source>
        <dbReference type="EMBL" id="WFD10381.1"/>
    </source>
</evidence>
<keyword evidence="3" id="KW-1185">Reference proteome</keyword>
<dbReference type="InterPro" id="IPR004038">
    <property type="entry name" value="Ribosomal_eL8/eL30/eS12/Gad45"/>
</dbReference>
<gene>
    <name evidence="2" type="ORF">P4S50_19150</name>
</gene>
<feature type="domain" description="Ribosomal protein eL8/eL30/eS12/Gadd45" evidence="1">
    <location>
        <begin position="6"/>
        <end position="80"/>
    </location>
</feature>
<evidence type="ECO:0000313" key="3">
    <source>
        <dbReference type="Proteomes" id="UP001222800"/>
    </source>
</evidence>
<evidence type="ECO:0000259" key="1">
    <source>
        <dbReference type="Pfam" id="PF01248"/>
    </source>
</evidence>
<dbReference type="Proteomes" id="UP001222800">
    <property type="component" value="Chromosome"/>
</dbReference>
<dbReference type="PRINTS" id="PR00884">
    <property type="entry name" value="RIBOSOMALHS6"/>
</dbReference>
<name>A0ABY8EC51_9FIRM</name>
<dbReference type="InterPro" id="IPR029064">
    <property type="entry name" value="Ribosomal_eL30-like_sf"/>
</dbReference>
<organism evidence="2 3">
    <name type="scientific">Tepidibacter hydrothermalis</name>
    <dbReference type="NCBI Taxonomy" id="3036126"/>
    <lineage>
        <taxon>Bacteria</taxon>
        <taxon>Bacillati</taxon>
        <taxon>Bacillota</taxon>
        <taxon>Clostridia</taxon>
        <taxon>Peptostreptococcales</taxon>
        <taxon>Peptostreptococcaceae</taxon>
        <taxon>Tepidibacter</taxon>
    </lineage>
</organism>